<dbReference type="PANTHER" id="PTHR32305:SF17">
    <property type="entry name" value="TRNA NUCLEASE WAPA"/>
    <property type="match status" value="1"/>
</dbReference>
<evidence type="ECO:0000256" key="1">
    <source>
        <dbReference type="SAM" id="MobiDB-lite"/>
    </source>
</evidence>
<keyword evidence="3" id="KW-1185">Reference proteome</keyword>
<dbReference type="PANTHER" id="PTHR32305">
    <property type="match status" value="1"/>
</dbReference>
<evidence type="ECO:0000313" key="3">
    <source>
        <dbReference type="Proteomes" id="UP000326912"/>
    </source>
</evidence>
<name>A0A5J4KS83_9CHLR</name>
<comment type="caution">
    <text evidence="2">The sequence shown here is derived from an EMBL/GenBank/DDBJ whole genome shotgun (WGS) entry which is preliminary data.</text>
</comment>
<dbReference type="InterPro" id="IPR022385">
    <property type="entry name" value="Rhs_assc_core"/>
</dbReference>
<feature type="compositionally biased region" description="Gly residues" evidence="1">
    <location>
        <begin position="244"/>
        <end position="296"/>
    </location>
</feature>
<proteinExistence type="predicted"/>
<feature type="region of interest" description="Disordered" evidence="1">
    <location>
        <begin position="201"/>
        <end position="297"/>
    </location>
</feature>
<protein>
    <recommendedName>
        <fullName evidence="4">RHS repeat-associated core domain-containing protein</fullName>
    </recommendedName>
</protein>
<evidence type="ECO:0000313" key="2">
    <source>
        <dbReference type="EMBL" id="GER89962.1"/>
    </source>
</evidence>
<gene>
    <name evidence="2" type="ORF">KDW_41240</name>
</gene>
<sequence>MTLSTVPGQYASYDAMGNMTCRNVDTTTAHACDASQTGAQLTYDNEGRLETWTAPSGTTASDQYLYDNSGQRVFQHSSSTLAGNTTKTDTITFDGVTDVTTTNGVTSTTKYYSVGGQRVAMKKDGVLSYLLPDMLGSTSIALKADGSVQAVQLFAPFGGTRYSDGSMTTPYNYTGQRLDTTSGLLYYNARYYDATSGRFTSADTVETNGTGLDPYAYVKGSPETFTDPTGHGRCGPDGDCVGVPGAGTPGQGSSSGGGGDSGSSGGNPGGGGGNPGGGGGNPGSGGGNPGSGGGNDGVNHSCAGLTAAACKHGEDQRTEQNTSDKDMINLVKVGATIINVVVDWMQMRKDMDQAWSFDKIVELIGNVISLAGDALSAISQIASLFKWTSVQLFADRLGSFVNSAAALYKMARASWDSAFGFWARAGITAGFFALKAGLYAEDPSSLVVPVAQAAASAAHFDGVFAGKAIGSAFQAIWQHYQANIDQRNLESVSDFCKSSSC</sequence>
<organism evidence="2 3">
    <name type="scientific">Dictyobacter vulcani</name>
    <dbReference type="NCBI Taxonomy" id="2607529"/>
    <lineage>
        <taxon>Bacteria</taxon>
        <taxon>Bacillati</taxon>
        <taxon>Chloroflexota</taxon>
        <taxon>Ktedonobacteria</taxon>
        <taxon>Ktedonobacterales</taxon>
        <taxon>Dictyobacteraceae</taxon>
        <taxon>Dictyobacter</taxon>
    </lineage>
</organism>
<dbReference type="AlphaFoldDB" id="A0A5J4KS83"/>
<accession>A0A5J4KS83</accession>
<reference evidence="2 3" key="1">
    <citation type="submission" date="2019-10" db="EMBL/GenBank/DDBJ databases">
        <title>Dictyobacter vulcani sp. nov., within the class Ktedonobacteria, isolated from soil of volcanic Mt. Zao.</title>
        <authorList>
            <person name="Zheng Y."/>
            <person name="Wang C.M."/>
            <person name="Sakai Y."/>
            <person name="Abe K."/>
            <person name="Yokota A."/>
            <person name="Yabe S."/>
        </authorList>
    </citation>
    <scope>NUCLEOTIDE SEQUENCE [LARGE SCALE GENOMIC DNA]</scope>
    <source>
        <strain evidence="2 3">W12</strain>
    </source>
</reference>
<dbReference type="InterPro" id="IPR050708">
    <property type="entry name" value="T6SS_VgrG/RHS"/>
</dbReference>
<evidence type="ECO:0008006" key="4">
    <source>
        <dbReference type="Google" id="ProtNLM"/>
    </source>
</evidence>
<dbReference type="Gene3D" id="2.180.10.10">
    <property type="entry name" value="RHS repeat-associated core"/>
    <property type="match status" value="1"/>
</dbReference>
<dbReference type="EMBL" id="BKZW01000002">
    <property type="protein sequence ID" value="GER89962.1"/>
    <property type="molecule type" value="Genomic_DNA"/>
</dbReference>
<dbReference type="NCBIfam" id="TIGR03696">
    <property type="entry name" value="Rhs_assc_core"/>
    <property type="match status" value="1"/>
</dbReference>
<feature type="compositionally biased region" description="Polar residues" evidence="1">
    <location>
        <begin position="201"/>
        <end position="210"/>
    </location>
</feature>
<dbReference type="Proteomes" id="UP000326912">
    <property type="component" value="Unassembled WGS sequence"/>
</dbReference>